<evidence type="ECO:0000256" key="1">
    <source>
        <dbReference type="SAM" id="Coils"/>
    </source>
</evidence>
<evidence type="ECO:0000313" key="5">
    <source>
        <dbReference type="Proteomes" id="UP000694044"/>
    </source>
</evidence>
<dbReference type="EMBL" id="JAGDFM010000093">
    <property type="protein sequence ID" value="KAG7386755.1"/>
    <property type="molecule type" value="Genomic_DNA"/>
</dbReference>
<comment type="caution">
    <text evidence="4">The sequence shown here is derived from an EMBL/GenBank/DDBJ whole genome shotgun (WGS) entry which is preliminary data.</text>
</comment>
<feature type="transmembrane region" description="Helical" evidence="3">
    <location>
        <begin position="28"/>
        <end position="46"/>
    </location>
</feature>
<sequence length="195" mass="21678">MAAGRVKMLFSDAPPDAFEKLLSPKRKLLYGLFAFGPGTVLGLYLYSVKRRMERENEALRVEQVEGELSAVKEREDKEWALATVIQEMRDRLQRLEEEAVASRENAAKVASAAGSKAEKEKTEVSKVLPAASESKIAAVLAVLQSKEQPGEKKKASPTWLSSSLDGSQGRRDKRHQEMLQKDVAAHIAKQKEQTK</sequence>
<protein>
    <submittedName>
        <fullName evidence="4">Uncharacterized protein</fullName>
    </submittedName>
</protein>
<keyword evidence="3" id="KW-0812">Transmembrane</keyword>
<dbReference type="AlphaFoldDB" id="A0A8T1VZV4"/>
<dbReference type="OrthoDB" id="79215at2759"/>
<gene>
    <name evidence="4" type="ORF">PHYPSEUDO_015263</name>
</gene>
<keyword evidence="1" id="KW-0175">Coiled coil</keyword>
<organism evidence="4 5">
    <name type="scientific">Phytophthora pseudosyringae</name>
    <dbReference type="NCBI Taxonomy" id="221518"/>
    <lineage>
        <taxon>Eukaryota</taxon>
        <taxon>Sar</taxon>
        <taxon>Stramenopiles</taxon>
        <taxon>Oomycota</taxon>
        <taxon>Peronosporomycetes</taxon>
        <taxon>Peronosporales</taxon>
        <taxon>Peronosporaceae</taxon>
        <taxon>Phytophthora</taxon>
    </lineage>
</organism>
<reference evidence="4" key="1">
    <citation type="submission" date="2021-02" db="EMBL/GenBank/DDBJ databases">
        <authorList>
            <person name="Palmer J.M."/>
        </authorList>
    </citation>
    <scope>NUCLEOTIDE SEQUENCE</scope>
    <source>
        <strain evidence="4">SCRP734</strain>
    </source>
</reference>
<keyword evidence="3" id="KW-0472">Membrane</keyword>
<feature type="coiled-coil region" evidence="1">
    <location>
        <begin position="54"/>
        <end position="112"/>
    </location>
</feature>
<evidence type="ECO:0000313" key="4">
    <source>
        <dbReference type="EMBL" id="KAG7386755.1"/>
    </source>
</evidence>
<proteinExistence type="predicted"/>
<feature type="region of interest" description="Disordered" evidence="2">
    <location>
        <begin position="146"/>
        <end position="177"/>
    </location>
</feature>
<accession>A0A8T1VZV4</accession>
<dbReference type="Proteomes" id="UP000694044">
    <property type="component" value="Unassembled WGS sequence"/>
</dbReference>
<name>A0A8T1VZV4_9STRA</name>
<keyword evidence="5" id="KW-1185">Reference proteome</keyword>
<feature type="compositionally biased region" description="Basic and acidic residues" evidence="2">
    <location>
        <begin position="168"/>
        <end position="177"/>
    </location>
</feature>
<evidence type="ECO:0000256" key="3">
    <source>
        <dbReference type="SAM" id="Phobius"/>
    </source>
</evidence>
<evidence type="ECO:0000256" key="2">
    <source>
        <dbReference type="SAM" id="MobiDB-lite"/>
    </source>
</evidence>
<keyword evidence="3" id="KW-1133">Transmembrane helix</keyword>